<reference evidence="7 8" key="1">
    <citation type="submission" date="2023-01" db="EMBL/GenBank/DDBJ databases">
        <title>Analysis of 21 Apiospora genomes using comparative genomics revels a genus with tremendous synthesis potential of carbohydrate active enzymes and secondary metabolites.</title>
        <authorList>
            <person name="Sorensen T."/>
        </authorList>
    </citation>
    <scope>NUCLEOTIDE SEQUENCE [LARGE SCALE GENOMIC DNA]</scope>
    <source>
        <strain evidence="7 8">CBS 24483</strain>
    </source>
</reference>
<comment type="caution">
    <text evidence="7">The sequence shown here is derived from an EMBL/GenBank/DDBJ whole genome shotgun (WGS) entry which is preliminary data.</text>
</comment>
<accession>A0ABR1Q7T2</accession>
<dbReference type="SUPFAM" id="SSF69103">
    <property type="entry name" value="Arp2/3 complex 16 kDa subunit ARPC5"/>
    <property type="match status" value="1"/>
</dbReference>
<proteinExistence type="inferred from homology"/>
<evidence type="ECO:0000256" key="2">
    <source>
        <dbReference type="ARBA" id="ARBA00006084"/>
    </source>
</evidence>
<dbReference type="PANTHER" id="PTHR12644">
    <property type="entry name" value="ARP2/3 COMPLEX 16 KD SUBUNIT P16-ARC"/>
    <property type="match status" value="1"/>
</dbReference>
<dbReference type="Pfam" id="PF04699">
    <property type="entry name" value="P16-Arc"/>
    <property type="match status" value="1"/>
</dbReference>
<feature type="compositionally biased region" description="Polar residues" evidence="6">
    <location>
        <begin position="149"/>
        <end position="174"/>
    </location>
</feature>
<comment type="subcellular location">
    <subcellularLocation>
        <location evidence="1">Cytoplasm</location>
        <location evidence="1">Cytoskeleton</location>
    </subcellularLocation>
</comment>
<name>A0ABR1Q7T2_9PEZI</name>
<dbReference type="GeneID" id="92078773"/>
<evidence type="ECO:0000256" key="4">
    <source>
        <dbReference type="ARBA" id="ARBA00023212"/>
    </source>
</evidence>
<evidence type="ECO:0000256" key="6">
    <source>
        <dbReference type="SAM" id="MobiDB-lite"/>
    </source>
</evidence>
<evidence type="ECO:0000256" key="5">
    <source>
        <dbReference type="RuleBase" id="RU004301"/>
    </source>
</evidence>
<organism evidence="7 8">
    <name type="scientific">Apiospora aurea</name>
    <dbReference type="NCBI Taxonomy" id="335848"/>
    <lineage>
        <taxon>Eukaryota</taxon>
        <taxon>Fungi</taxon>
        <taxon>Dikarya</taxon>
        <taxon>Ascomycota</taxon>
        <taxon>Pezizomycotina</taxon>
        <taxon>Sordariomycetes</taxon>
        <taxon>Xylariomycetidae</taxon>
        <taxon>Amphisphaeriales</taxon>
        <taxon>Apiosporaceae</taxon>
        <taxon>Apiospora</taxon>
    </lineage>
</organism>
<keyword evidence="4 5" id="KW-0206">Cytoskeleton</keyword>
<gene>
    <name evidence="7" type="ORF">PG986_009489</name>
</gene>
<dbReference type="PIRSF" id="PIRSF039096">
    <property type="entry name" value="p16-ARC"/>
    <property type="match status" value="1"/>
</dbReference>
<dbReference type="InterPro" id="IPR006789">
    <property type="entry name" value="ARPC5"/>
</dbReference>
<comment type="function">
    <text evidence="5">Functions as component of the Arp2/3 complex which is involved in regulation of actin polymerization and together with an activating nucleation-promoting factor (NPF) mediates the formation of branched actin networks. Arp2/3 complex plays a critical role in the control of cell morphogenesis via the modulation of cell polarity development.</text>
</comment>
<feature type="compositionally biased region" description="Low complexity" evidence="6">
    <location>
        <begin position="139"/>
        <end position="148"/>
    </location>
</feature>
<evidence type="ECO:0000256" key="3">
    <source>
        <dbReference type="ARBA" id="ARBA00022490"/>
    </source>
</evidence>
<keyword evidence="3" id="KW-0963">Cytoplasm</keyword>
<dbReference type="Gene3D" id="1.25.40.190">
    <property type="entry name" value="Actin-related protein 2/3 complex subunit 5"/>
    <property type="match status" value="1"/>
</dbReference>
<comment type="similarity">
    <text evidence="2 5">Belongs to the ARPC5 family.</text>
</comment>
<evidence type="ECO:0000313" key="8">
    <source>
        <dbReference type="Proteomes" id="UP001391051"/>
    </source>
</evidence>
<dbReference type="EMBL" id="JAQQWE010000006">
    <property type="protein sequence ID" value="KAK7948603.1"/>
    <property type="molecule type" value="Genomic_DNA"/>
</dbReference>
<dbReference type="InterPro" id="IPR036743">
    <property type="entry name" value="ARPC5_sf"/>
</dbReference>
<feature type="region of interest" description="Disordered" evidence="6">
    <location>
        <begin position="139"/>
        <end position="174"/>
    </location>
</feature>
<evidence type="ECO:0000313" key="7">
    <source>
        <dbReference type="EMBL" id="KAK7948603.1"/>
    </source>
</evidence>
<keyword evidence="8" id="KW-1185">Reference proteome</keyword>
<protein>
    <recommendedName>
        <fullName evidence="5">Actin-related protein 2/3 complex subunit 5</fullName>
    </recommendedName>
</protein>
<dbReference type="Proteomes" id="UP001391051">
    <property type="component" value="Unassembled WGS sequence"/>
</dbReference>
<sequence>MSIIQQHTSASLSDAWRTINIDALDPDSSQNFDTTTLHPPLPEINEADVRQLNAQVRQLLRGGDAEGALRGCLETPVYNGSESAKEAHLQTVTEVLQSIKASDMSPMLERIHQSPGGSELLDVLIKYLYKGMAASAGASGAPRAAGSRTPSTLTPQQTGFSQVGSRPGSTNESTGAAMSVILSWHEKVIDIAGLGSIGRCMTDWRKV</sequence>
<dbReference type="RefSeq" id="XP_066698109.1">
    <property type="nucleotide sequence ID" value="XM_066845711.1"/>
</dbReference>
<evidence type="ECO:0000256" key="1">
    <source>
        <dbReference type="ARBA" id="ARBA00004245"/>
    </source>
</evidence>